<organism evidence="2 3">
    <name type="scientific">Pilimelia anulata</name>
    <dbReference type="NCBI Taxonomy" id="53371"/>
    <lineage>
        <taxon>Bacteria</taxon>
        <taxon>Bacillati</taxon>
        <taxon>Actinomycetota</taxon>
        <taxon>Actinomycetes</taxon>
        <taxon>Micromonosporales</taxon>
        <taxon>Micromonosporaceae</taxon>
        <taxon>Pilimelia</taxon>
    </lineage>
</organism>
<dbReference type="Proteomes" id="UP000649739">
    <property type="component" value="Unassembled WGS sequence"/>
</dbReference>
<reference evidence="2" key="2">
    <citation type="submission" date="2020-09" db="EMBL/GenBank/DDBJ databases">
        <authorList>
            <person name="Sun Q."/>
            <person name="Ohkuma M."/>
        </authorList>
    </citation>
    <scope>NUCLEOTIDE SEQUENCE</scope>
    <source>
        <strain evidence="2">JCM 3090</strain>
    </source>
</reference>
<protein>
    <recommendedName>
        <fullName evidence="1">AbiJ-NTD3 domain-containing protein</fullName>
    </recommendedName>
</protein>
<feature type="domain" description="AbiJ-NTD3" evidence="1">
    <location>
        <begin position="99"/>
        <end position="262"/>
    </location>
</feature>
<name>A0A8J3F8Z2_9ACTN</name>
<proteinExistence type="predicted"/>
<keyword evidence="3" id="KW-1185">Reference proteome</keyword>
<dbReference type="AlphaFoldDB" id="A0A8J3F8Z2"/>
<evidence type="ECO:0000313" key="2">
    <source>
        <dbReference type="EMBL" id="GGJ90574.1"/>
    </source>
</evidence>
<dbReference type="InterPro" id="IPR041427">
    <property type="entry name" value="AbiJ-NTD3"/>
</dbReference>
<sequence>MVDDAGVATLREIVLRAACAIAGGSTHAKLDEDLVAAGLPQSAGGETKAKRGASSAAAVPDERLREVAVGLVEQNLGLHMIDRMTVQDLVWADEHPPTIPKRTRRDIARALPGGILVDHAQPFHTLLGKLFDLSRGAIYFGIEDTSLSGQIDRHFYRNDDWTVEQLFDELGAIDHASDRRFALFLEGMVSGDTVPDEDSQRQLVDAINPQLAGIRLELRETGNTDGYPTFHLVATGTRAGRPKQLIFGSSRKPDLRLIDAIDSDVEVVDPTGEVLYYDRPIGPSGLRWRDLQDWWSETRQIKNDHQAKRELYQRLGGSVPKTSPQQLLLFKLYHDIYRAALPDLPALLPEVWRHWDPKTVKARGKNALVQFRMDLLLLAPAGVRVVLEVDGQTHYASERETKDGQRRWLPDGDRYAHTAATSRDLTLAGYEVYRFGTSELRDRDQARPLVTTFFNSLFRRHGLVVPTGTQGARGPVLGPSS</sequence>
<evidence type="ECO:0000259" key="1">
    <source>
        <dbReference type="Pfam" id="PF18860"/>
    </source>
</evidence>
<evidence type="ECO:0000313" key="3">
    <source>
        <dbReference type="Proteomes" id="UP000649739"/>
    </source>
</evidence>
<gene>
    <name evidence="2" type="ORF">GCM10010123_20550</name>
</gene>
<accession>A0A8J3F8Z2</accession>
<dbReference type="EMBL" id="BMQB01000003">
    <property type="protein sequence ID" value="GGJ90574.1"/>
    <property type="molecule type" value="Genomic_DNA"/>
</dbReference>
<dbReference type="Pfam" id="PF18860">
    <property type="entry name" value="AbiJ_NTD3"/>
    <property type="match status" value="1"/>
</dbReference>
<reference evidence="2" key="1">
    <citation type="journal article" date="2014" name="Int. J. Syst. Evol. Microbiol.">
        <title>Complete genome sequence of Corynebacterium casei LMG S-19264T (=DSM 44701T), isolated from a smear-ripened cheese.</title>
        <authorList>
            <consortium name="US DOE Joint Genome Institute (JGI-PGF)"/>
            <person name="Walter F."/>
            <person name="Albersmeier A."/>
            <person name="Kalinowski J."/>
            <person name="Ruckert C."/>
        </authorList>
    </citation>
    <scope>NUCLEOTIDE SEQUENCE</scope>
    <source>
        <strain evidence="2">JCM 3090</strain>
    </source>
</reference>
<dbReference type="RefSeq" id="WP_189169812.1">
    <property type="nucleotide sequence ID" value="NZ_BMQB01000003.1"/>
</dbReference>
<comment type="caution">
    <text evidence="2">The sequence shown here is derived from an EMBL/GenBank/DDBJ whole genome shotgun (WGS) entry which is preliminary data.</text>
</comment>